<evidence type="ECO:0000313" key="2">
    <source>
        <dbReference type="Proteomes" id="UP000004507"/>
    </source>
</evidence>
<reference evidence="1 2" key="1">
    <citation type="submission" date="2006-01" db="EMBL/GenBank/DDBJ databases">
        <authorList>
            <person name="Hagstrom A."/>
            <person name="Ferriera S."/>
            <person name="Johnson J."/>
            <person name="Kravitz S."/>
            <person name="Halpern A."/>
            <person name="Remington K."/>
            <person name="Beeson K."/>
            <person name="Tran B."/>
            <person name="Rogers Y.-H."/>
            <person name="Friedman R."/>
            <person name="Venter J.C."/>
        </authorList>
    </citation>
    <scope>NUCLEOTIDE SEQUENCE [LARGE SCALE GENOMIC DNA]</scope>
    <source>
        <strain evidence="1 2">SKA53</strain>
    </source>
</reference>
<gene>
    <name evidence="1" type="ORF">SKA53_12338</name>
</gene>
<organism evidence="1 2">
    <name type="scientific">Yoonia vestfoldensis SKA53</name>
    <dbReference type="NCBI Taxonomy" id="314232"/>
    <lineage>
        <taxon>Bacteria</taxon>
        <taxon>Pseudomonadati</taxon>
        <taxon>Pseudomonadota</taxon>
        <taxon>Alphaproteobacteria</taxon>
        <taxon>Rhodobacterales</taxon>
        <taxon>Paracoccaceae</taxon>
        <taxon>Yoonia</taxon>
    </lineage>
</organism>
<evidence type="ECO:0000313" key="1">
    <source>
        <dbReference type="EMBL" id="EAQ07623.1"/>
    </source>
</evidence>
<keyword evidence="2" id="KW-1185">Reference proteome</keyword>
<dbReference type="RefSeq" id="WP_007206409.1">
    <property type="nucleotide sequence ID" value="NZ_CH672414.1"/>
</dbReference>
<dbReference type="EMBL" id="AAMS01000002">
    <property type="protein sequence ID" value="EAQ07623.1"/>
    <property type="molecule type" value="Genomic_DNA"/>
</dbReference>
<name>A3V2P2_9RHOB</name>
<dbReference type="Proteomes" id="UP000004507">
    <property type="component" value="Unassembled WGS sequence"/>
</dbReference>
<accession>A3V2P2</accession>
<sequence length="45" mass="5198">MTPEPSRQIRDEVRQMLAQARPDQLQRLLAAIARVPVKEAQHYDA</sequence>
<comment type="caution">
    <text evidence="1">The sequence shown here is derived from an EMBL/GenBank/DDBJ whole genome shotgun (WGS) entry which is preliminary data.</text>
</comment>
<protein>
    <submittedName>
        <fullName evidence="1">Uncharacterized protein</fullName>
    </submittedName>
</protein>
<proteinExistence type="predicted"/>
<dbReference type="AlphaFoldDB" id="A3V2P2"/>
<dbReference type="HOGENOM" id="CLU_3201696_0_0_5"/>